<feature type="transmembrane region" description="Helical" evidence="1">
    <location>
        <begin position="57"/>
        <end position="78"/>
    </location>
</feature>
<keyword evidence="3" id="KW-1185">Reference proteome</keyword>
<gene>
    <name evidence="2" type="ORF">PMKS-001304</name>
</gene>
<comment type="caution">
    <text evidence="2">The sequence shown here is derived from an EMBL/GenBank/DDBJ whole genome shotgun (WGS) entry which is preliminary data.</text>
</comment>
<dbReference type="OrthoDB" id="196717at2759"/>
<reference evidence="2 3" key="1">
    <citation type="submission" date="2016-08" db="EMBL/GenBank/DDBJ databases">
        <title>Whole genome shotgun sequence of Pichia membranifaciens KS47-1.</title>
        <authorList>
            <person name="Konishi M."/>
            <person name="Ishida M."/>
            <person name="Arakawa T."/>
            <person name="Kato Y."/>
            <person name="Horiuchi J."/>
        </authorList>
    </citation>
    <scope>NUCLEOTIDE SEQUENCE [LARGE SCALE GENOMIC DNA]</scope>
    <source>
        <strain evidence="2 3">KS47-1</strain>
    </source>
</reference>
<evidence type="ECO:0000256" key="1">
    <source>
        <dbReference type="SAM" id="Phobius"/>
    </source>
</evidence>
<keyword evidence="1" id="KW-1133">Transmembrane helix</keyword>
<organism evidence="2 3">
    <name type="scientific">Pichia membranifaciens</name>
    <dbReference type="NCBI Taxonomy" id="4926"/>
    <lineage>
        <taxon>Eukaryota</taxon>
        <taxon>Fungi</taxon>
        <taxon>Dikarya</taxon>
        <taxon>Ascomycota</taxon>
        <taxon>Saccharomycotina</taxon>
        <taxon>Pichiomycetes</taxon>
        <taxon>Pichiales</taxon>
        <taxon>Pichiaceae</taxon>
        <taxon>Pichia</taxon>
    </lineage>
</organism>
<protein>
    <submittedName>
        <fullName evidence="2">Uncharacterized protein</fullName>
    </submittedName>
</protein>
<feature type="transmembrane region" description="Helical" evidence="1">
    <location>
        <begin position="31"/>
        <end position="50"/>
    </location>
</feature>
<name>A0A1Q2YE33_9ASCO</name>
<keyword evidence="1" id="KW-0812">Transmembrane</keyword>
<evidence type="ECO:0000313" key="2">
    <source>
        <dbReference type="EMBL" id="GAV27836.1"/>
    </source>
</evidence>
<accession>A0A1Q2YE33</accession>
<proteinExistence type="predicted"/>
<dbReference type="AlphaFoldDB" id="A0A1Q2YE33"/>
<dbReference type="Proteomes" id="UP000186136">
    <property type="component" value="Unassembled WGS sequence"/>
</dbReference>
<keyword evidence="1" id="KW-0472">Membrane</keyword>
<sequence length="105" mass="11636">MLLTIGSCMSFTVGKIITGHLTKQEFPYCNFPMYAPVAQAVLMQLMVSVFGADYDEALAMVVYGGLGASMAVYGMFVYEIVYDITDYLDIWALTIKHPKTDKKTA</sequence>
<dbReference type="EMBL" id="BDGI01000047">
    <property type="protein sequence ID" value="GAV27836.1"/>
    <property type="molecule type" value="Genomic_DNA"/>
</dbReference>
<evidence type="ECO:0000313" key="3">
    <source>
        <dbReference type="Proteomes" id="UP000186136"/>
    </source>
</evidence>